<sequence length="221" mass="25114">MALTEIDNQVGNDHLIDESDLAKLPYLRYIINETMGIVDQRLLCVVMNCSDLCWSIWRGAVEMIVLKWCSVLIGQIEGMYLGLGGPLLLAHESSKECMVGGFRIPRGTMLVVNMWATQNDPKIWEDPKKFKPERFEGIEGSREGFKFMPFGGGRRGCPCEGLAMQMIGLTLGTIFQCFQWERINEKLADMTEGDRLILQKAQPLQAKCRPRPMMFNFLSQI</sequence>
<organism evidence="1 2">
    <name type="scientific">Pistacia atlantica</name>
    <dbReference type="NCBI Taxonomy" id="434234"/>
    <lineage>
        <taxon>Eukaryota</taxon>
        <taxon>Viridiplantae</taxon>
        <taxon>Streptophyta</taxon>
        <taxon>Embryophyta</taxon>
        <taxon>Tracheophyta</taxon>
        <taxon>Spermatophyta</taxon>
        <taxon>Magnoliopsida</taxon>
        <taxon>eudicotyledons</taxon>
        <taxon>Gunneridae</taxon>
        <taxon>Pentapetalae</taxon>
        <taxon>rosids</taxon>
        <taxon>malvids</taxon>
        <taxon>Sapindales</taxon>
        <taxon>Anacardiaceae</taxon>
        <taxon>Pistacia</taxon>
    </lineage>
</organism>
<evidence type="ECO:0000313" key="2">
    <source>
        <dbReference type="Proteomes" id="UP001164250"/>
    </source>
</evidence>
<evidence type="ECO:0000313" key="1">
    <source>
        <dbReference type="EMBL" id="KAJ0089503.1"/>
    </source>
</evidence>
<gene>
    <name evidence="1" type="ORF">Patl1_14373</name>
</gene>
<proteinExistence type="predicted"/>
<dbReference type="EMBL" id="CM047904">
    <property type="protein sequence ID" value="KAJ0089503.1"/>
    <property type="molecule type" value="Genomic_DNA"/>
</dbReference>
<reference evidence="2" key="1">
    <citation type="journal article" date="2023" name="G3 (Bethesda)">
        <title>Genome assembly and association tests identify interacting loci associated with vigor, precocity, and sex in interspecific pistachio rootstocks.</title>
        <authorList>
            <person name="Palmer W."/>
            <person name="Jacygrad E."/>
            <person name="Sagayaradj S."/>
            <person name="Cavanaugh K."/>
            <person name="Han R."/>
            <person name="Bertier L."/>
            <person name="Beede B."/>
            <person name="Kafkas S."/>
            <person name="Golino D."/>
            <person name="Preece J."/>
            <person name="Michelmore R."/>
        </authorList>
    </citation>
    <scope>NUCLEOTIDE SEQUENCE [LARGE SCALE GENOMIC DNA]</scope>
</reference>
<protein>
    <submittedName>
        <fullName evidence="1">Uncharacterized protein</fullName>
    </submittedName>
</protein>
<keyword evidence="2" id="KW-1185">Reference proteome</keyword>
<accession>A0ACC1AS68</accession>
<name>A0ACC1AS68_9ROSI</name>
<comment type="caution">
    <text evidence="1">The sequence shown here is derived from an EMBL/GenBank/DDBJ whole genome shotgun (WGS) entry which is preliminary data.</text>
</comment>
<dbReference type="Proteomes" id="UP001164250">
    <property type="component" value="Chromosome 8"/>
</dbReference>